<name>A0ABR4AZF4_9LECA</name>
<organism evidence="1 2">
    <name type="scientific">Lepraria finkii</name>
    <dbReference type="NCBI Taxonomy" id="1340010"/>
    <lineage>
        <taxon>Eukaryota</taxon>
        <taxon>Fungi</taxon>
        <taxon>Dikarya</taxon>
        <taxon>Ascomycota</taxon>
        <taxon>Pezizomycotina</taxon>
        <taxon>Lecanoromycetes</taxon>
        <taxon>OSLEUM clade</taxon>
        <taxon>Lecanoromycetidae</taxon>
        <taxon>Lecanorales</taxon>
        <taxon>Lecanorineae</taxon>
        <taxon>Stereocaulaceae</taxon>
        <taxon>Lepraria</taxon>
    </lineage>
</organism>
<dbReference type="Proteomes" id="UP001590951">
    <property type="component" value="Unassembled WGS sequence"/>
</dbReference>
<evidence type="ECO:0000313" key="1">
    <source>
        <dbReference type="EMBL" id="KAL2050071.1"/>
    </source>
</evidence>
<protein>
    <submittedName>
        <fullName evidence="1">Uncharacterized protein</fullName>
    </submittedName>
</protein>
<evidence type="ECO:0000313" key="2">
    <source>
        <dbReference type="Proteomes" id="UP001590951"/>
    </source>
</evidence>
<sequence length="204" mass="23488">MHTRSRIECVIQIMIRSVLSFSNHFEPLSSLIQPACICHIHRKVPVPSRSLSTRRLEQRRLRYKHAFLENDWRAEDAAFQQVLIVRRELADQLATLSIQDTIVIIIILPQSLVELVSLQRQPKLCNIPFATCSNRFFPGTATFHPLNTIPIQIPAPILVRILEIIKRHTARHTCPTSTRCPPHIHPLARLLHLPQRTPMQITPP</sequence>
<accession>A0ABR4AZF4</accession>
<dbReference type="EMBL" id="JBHFEH010000053">
    <property type="protein sequence ID" value="KAL2050071.1"/>
    <property type="molecule type" value="Genomic_DNA"/>
</dbReference>
<proteinExistence type="predicted"/>
<keyword evidence="2" id="KW-1185">Reference proteome</keyword>
<comment type="caution">
    <text evidence="1">The sequence shown here is derived from an EMBL/GenBank/DDBJ whole genome shotgun (WGS) entry which is preliminary data.</text>
</comment>
<gene>
    <name evidence="1" type="ORF">ABVK25_009681</name>
</gene>
<reference evidence="1 2" key="1">
    <citation type="submission" date="2024-09" db="EMBL/GenBank/DDBJ databases">
        <title>Rethinking Asexuality: The Enigmatic Case of Functional Sexual Genes in Lepraria (Stereocaulaceae).</title>
        <authorList>
            <person name="Doellman M."/>
            <person name="Sun Y."/>
            <person name="Barcenas-Pena A."/>
            <person name="Lumbsch H.T."/>
            <person name="Grewe F."/>
        </authorList>
    </citation>
    <scope>NUCLEOTIDE SEQUENCE [LARGE SCALE GENOMIC DNA]</scope>
    <source>
        <strain evidence="1 2">Grewe 0041</strain>
    </source>
</reference>